<dbReference type="Pfam" id="PF22936">
    <property type="entry name" value="Pol_BBD"/>
    <property type="match status" value="1"/>
</dbReference>
<dbReference type="Proteomes" id="UP001149079">
    <property type="component" value="Unassembled WGS sequence"/>
</dbReference>
<keyword evidence="3" id="KW-1185">Reference proteome</keyword>
<protein>
    <recommendedName>
        <fullName evidence="1">Retrovirus-related Pol polyprotein from transposon TNT 1-94-like beta-barrel domain-containing protein</fullName>
    </recommendedName>
</protein>
<evidence type="ECO:0000313" key="3">
    <source>
        <dbReference type="Proteomes" id="UP001149079"/>
    </source>
</evidence>
<dbReference type="AlphaFoldDB" id="A0A9W9HEP0"/>
<evidence type="ECO:0000259" key="1">
    <source>
        <dbReference type="Pfam" id="PF22936"/>
    </source>
</evidence>
<organism evidence="2 3">
    <name type="scientific">Penicillium bovifimosum</name>
    <dbReference type="NCBI Taxonomy" id="126998"/>
    <lineage>
        <taxon>Eukaryota</taxon>
        <taxon>Fungi</taxon>
        <taxon>Dikarya</taxon>
        <taxon>Ascomycota</taxon>
        <taxon>Pezizomycotina</taxon>
        <taxon>Eurotiomycetes</taxon>
        <taxon>Eurotiomycetidae</taxon>
        <taxon>Eurotiales</taxon>
        <taxon>Aspergillaceae</taxon>
        <taxon>Penicillium</taxon>
    </lineage>
</organism>
<gene>
    <name evidence="2" type="ORF">N7515_000022</name>
</gene>
<dbReference type="RefSeq" id="XP_056525932.1">
    <property type="nucleotide sequence ID" value="XM_056660766.1"/>
</dbReference>
<feature type="domain" description="Retrovirus-related Pol polyprotein from transposon TNT 1-94-like beta-barrel" evidence="1">
    <location>
        <begin position="6"/>
        <end position="84"/>
    </location>
</feature>
<dbReference type="EMBL" id="JAPQKL010000001">
    <property type="protein sequence ID" value="KAJ5145458.1"/>
    <property type="molecule type" value="Genomic_DNA"/>
</dbReference>
<dbReference type="InterPro" id="IPR054722">
    <property type="entry name" value="PolX-like_BBD"/>
</dbReference>
<accession>A0A9W9HEP0</accession>
<sequence>MKGHCFLDSGASSHTFANPSFSDLQKVDGPTLASIGNAECQTIGLGTVKLQCRVAGRDVTLSLTNARYSPGVGVNLICLPACEKGSYGHSLKRARKSNAVPGDLSAP</sequence>
<evidence type="ECO:0000313" key="2">
    <source>
        <dbReference type="EMBL" id="KAJ5145458.1"/>
    </source>
</evidence>
<comment type="caution">
    <text evidence="2">The sequence shown here is derived from an EMBL/GenBank/DDBJ whole genome shotgun (WGS) entry which is preliminary data.</text>
</comment>
<reference evidence="2" key="1">
    <citation type="submission" date="2022-11" db="EMBL/GenBank/DDBJ databases">
        <authorList>
            <person name="Petersen C."/>
        </authorList>
    </citation>
    <scope>NUCLEOTIDE SEQUENCE</scope>
    <source>
        <strain evidence="2">IBT 22155</strain>
    </source>
</reference>
<reference evidence="2" key="2">
    <citation type="journal article" date="2023" name="IMA Fungus">
        <title>Comparative genomic study of the Penicillium genus elucidates a diverse pangenome and 15 lateral gene transfer events.</title>
        <authorList>
            <person name="Petersen C."/>
            <person name="Sorensen T."/>
            <person name="Nielsen M.R."/>
            <person name="Sondergaard T.E."/>
            <person name="Sorensen J.L."/>
            <person name="Fitzpatrick D.A."/>
            <person name="Frisvad J.C."/>
            <person name="Nielsen K.L."/>
        </authorList>
    </citation>
    <scope>NUCLEOTIDE SEQUENCE</scope>
    <source>
        <strain evidence="2">IBT 22155</strain>
    </source>
</reference>
<proteinExistence type="predicted"/>
<name>A0A9W9HEP0_9EURO</name>
<dbReference type="GeneID" id="81399936"/>